<dbReference type="InterPro" id="IPR050833">
    <property type="entry name" value="Poly_Biosynth_Transport"/>
</dbReference>
<dbReference type="InterPro" id="IPR048122">
    <property type="entry name" value="WZX-like"/>
</dbReference>
<keyword evidence="3 6" id="KW-0812">Transmembrane</keyword>
<feature type="transmembrane region" description="Helical" evidence="6">
    <location>
        <begin position="415"/>
        <end position="434"/>
    </location>
</feature>
<keyword evidence="8" id="KW-1185">Reference proteome</keyword>
<feature type="transmembrane region" description="Helical" evidence="6">
    <location>
        <begin position="201"/>
        <end position="221"/>
    </location>
</feature>
<organism evidence="7 8">
    <name type="scientific">Flavobacterium artemisiae</name>
    <dbReference type="NCBI Taxonomy" id="2126556"/>
    <lineage>
        <taxon>Bacteria</taxon>
        <taxon>Pseudomonadati</taxon>
        <taxon>Bacteroidota</taxon>
        <taxon>Flavobacteriia</taxon>
        <taxon>Flavobacteriales</taxon>
        <taxon>Flavobacteriaceae</taxon>
        <taxon>Flavobacterium</taxon>
    </lineage>
</organism>
<gene>
    <name evidence="7" type="primary">wzx</name>
    <name evidence="7" type="ORF">ACFSC2_02520</name>
</gene>
<feature type="transmembrane region" description="Helical" evidence="6">
    <location>
        <begin position="279"/>
        <end position="300"/>
    </location>
</feature>
<evidence type="ECO:0000256" key="3">
    <source>
        <dbReference type="ARBA" id="ARBA00022692"/>
    </source>
</evidence>
<feature type="transmembrane region" description="Helical" evidence="6">
    <location>
        <begin position="12"/>
        <end position="34"/>
    </location>
</feature>
<comment type="caution">
    <text evidence="7">The sequence shown here is derived from an EMBL/GenBank/DDBJ whole genome shotgun (WGS) entry which is preliminary data.</text>
</comment>
<feature type="transmembrane region" description="Helical" evidence="6">
    <location>
        <begin position="40"/>
        <end position="60"/>
    </location>
</feature>
<dbReference type="RefSeq" id="WP_379816038.1">
    <property type="nucleotide sequence ID" value="NZ_JBHUDZ010000002.1"/>
</dbReference>
<dbReference type="Proteomes" id="UP001597138">
    <property type="component" value="Unassembled WGS sequence"/>
</dbReference>
<feature type="transmembrane region" description="Helical" evidence="6">
    <location>
        <begin position="177"/>
        <end position="195"/>
    </location>
</feature>
<dbReference type="NCBIfam" id="NF041503">
    <property type="entry name" value="WZX_like"/>
    <property type="match status" value="1"/>
</dbReference>
<evidence type="ECO:0000313" key="7">
    <source>
        <dbReference type="EMBL" id="MFD1601606.1"/>
    </source>
</evidence>
<feature type="transmembrane region" description="Helical" evidence="6">
    <location>
        <begin position="108"/>
        <end position="130"/>
    </location>
</feature>
<dbReference type="PANTHER" id="PTHR30250:SF26">
    <property type="entry name" value="PSMA PROTEIN"/>
    <property type="match status" value="1"/>
</dbReference>
<comment type="subcellular location">
    <subcellularLocation>
        <location evidence="1">Cell membrane</location>
        <topology evidence="1">Multi-pass membrane protein</topology>
    </subcellularLocation>
</comment>
<evidence type="ECO:0000256" key="6">
    <source>
        <dbReference type="SAM" id="Phobius"/>
    </source>
</evidence>
<sequence>MIIQIDKFDIIWTYLSKFLRIGQGLILLPLILRFLPTDQISIWALFSTITALISVFDLGFSNVFSRNLTQILSGKKVKLLDEGSSDDRNEDTLDLYSLKKLIIIMKKFYGYISLLLLLLLVTIGTYYIYYIGKDVENKTQLYFSWAFLIGSSILNFFYNYLTIILESKGLIKETQKISVYGIMLSMVFAIVGIFMGYGLIAITFSGFISVLFNRFFLYRLYSKEIRPMIPNKIFAFDVSYFKEIWSVTYKVSIASISSIAIYRSGIIIISLFLPLKEAGIFAFSMNLAFILSEVSFMYFYTHLPQVNSMVFHHDNSGLKKIFLSSIIMSFFSLFLGGFVLVFLGDYILHFIGSKMTLIPAIPFSFVILILLLDQIQNMSTFILFSENKLNYMWPYAISATIIILSTLILCKLMPIYLSVILPQFLIQLSFNYWFWPKQIFDKLEVKITDFKNCIPFNISKQ</sequence>
<evidence type="ECO:0000256" key="1">
    <source>
        <dbReference type="ARBA" id="ARBA00004651"/>
    </source>
</evidence>
<accession>A0ABW4H8U2</accession>
<feature type="transmembrane region" description="Helical" evidence="6">
    <location>
        <begin position="142"/>
        <end position="165"/>
    </location>
</feature>
<dbReference type="EMBL" id="JBHUDZ010000002">
    <property type="protein sequence ID" value="MFD1601606.1"/>
    <property type="molecule type" value="Genomic_DNA"/>
</dbReference>
<name>A0ABW4H8U2_9FLAO</name>
<evidence type="ECO:0000256" key="5">
    <source>
        <dbReference type="ARBA" id="ARBA00023136"/>
    </source>
</evidence>
<feature type="transmembrane region" description="Helical" evidence="6">
    <location>
        <begin position="355"/>
        <end position="372"/>
    </location>
</feature>
<proteinExistence type="predicted"/>
<feature type="transmembrane region" description="Helical" evidence="6">
    <location>
        <begin position="392"/>
        <end position="409"/>
    </location>
</feature>
<feature type="transmembrane region" description="Helical" evidence="6">
    <location>
        <begin position="321"/>
        <end position="343"/>
    </location>
</feature>
<keyword evidence="2" id="KW-1003">Cell membrane</keyword>
<dbReference type="PANTHER" id="PTHR30250">
    <property type="entry name" value="PST FAMILY PREDICTED COLANIC ACID TRANSPORTER"/>
    <property type="match status" value="1"/>
</dbReference>
<keyword evidence="4 6" id="KW-1133">Transmembrane helix</keyword>
<evidence type="ECO:0000313" key="8">
    <source>
        <dbReference type="Proteomes" id="UP001597138"/>
    </source>
</evidence>
<protein>
    <submittedName>
        <fullName evidence="7">O-unit flippase-like protein</fullName>
    </submittedName>
</protein>
<evidence type="ECO:0000256" key="2">
    <source>
        <dbReference type="ARBA" id="ARBA00022475"/>
    </source>
</evidence>
<reference evidence="8" key="1">
    <citation type="journal article" date="2019" name="Int. J. Syst. Evol. Microbiol.">
        <title>The Global Catalogue of Microorganisms (GCM) 10K type strain sequencing project: providing services to taxonomists for standard genome sequencing and annotation.</title>
        <authorList>
            <consortium name="The Broad Institute Genomics Platform"/>
            <consortium name="The Broad Institute Genome Sequencing Center for Infectious Disease"/>
            <person name="Wu L."/>
            <person name="Ma J."/>
        </authorList>
    </citation>
    <scope>NUCLEOTIDE SEQUENCE [LARGE SCALE GENOMIC DNA]</scope>
    <source>
        <strain evidence="8">CCUG 70865</strain>
    </source>
</reference>
<evidence type="ECO:0000256" key="4">
    <source>
        <dbReference type="ARBA" id="ARBA00022989"/>
    </source>
</evidence>
<feature type="transmembrane region" description="Helical" evidence="6">
    <location>
        <begin position="251"/>
        <end position="273"/>
    </location>
</feature>
<keyword evidence="5 6" id="KW-0472">Membrane</keyword>